<evidence type="ECO:0000313" key="7">
    <source>
        <dbReference type="Proteomes" id="UP001522905"/>
    </source>
</evidence>
<evidence type="ECO:0000256" key="2">
    <source>
        <dbReference type="ARBA" id="ARBA00023125"/>
    </source>
</evidence>
<dbReference type="EMBL" id="JAJIAO010000004">
    <property type="protein sequence ID" value="MCK8624861.1"/>
    <property type="molecule type" value="Genomic_DNA"/>
</dbReference>
<evidence type="ECO:0000256" key="1">
    <source>
        <dbReference type="ARBA" id="ARBA00023015"/>
    </source>
</evidence>
<keyword evidence="3" id="KW-0804">Transcription</keyword>
<reference evidence="6 7" key="1">
    <citation type="submission" date="2021-11" db="EMBL/GenBank/DDBJ databases">
        <title>Comparative genomics of bee honey and flower isolates.</title>
        <authorList>
            <person name="Bechtner J.D."/>
            <person name="Gallus M.K."/>
            <person name="Ehrmann M."/>
        </authorList>
    </citation>
    <scope>NUCLEOTIDE SEQUENCE [LARGE SCALE GENOMIC DNA]</scope>
    <source>
        <strain evidence="6 7">M161</strain>
    </source>
</reference>
<evidence type="ECO:0000313" key="6">
    <source>
        <dbReference type="EMBL" id="MCK8624861.1"/>
    </source>
</evidence>
<organism evidence="6 7">
    <name type="scientific">Apilactobacillus xinyiensis</name>
    <dbReference type="NCBI Taxonomy" id="2841032"/>
    <lineage>
        <taxon>Bacteria</taxon>
        <taxon>Bacillati</taxon>
        <taxon>Bacillota</taxon>
        <taxon>Bacilli</taxon>
        <taxon>Lactobacillales</taxon>
        <taxon>Lactobacillaceae</taxon>
        <taxon>Apilactobacillus</taxon>
    </lineage>
</organism>
<dbReference type="Proteomes" id="UP001522905">
    <property type="component" value="Unassembled WGS sequence"/>
</dbReference>
<dbReference type="SUPFAM" id="SSF46689">
    <property type="entry name" value="Homeodomain-like"/>
    <property type="match status" value="1"/>
</dbReference>
<dbReference type="RefSeq" id="WP_248601748.1">
    <property type="nucleotide sequence ID" value="NZ_JAJIAO010000004.1"/>
</dbReference>
<sequence length="127" mass="14367">MGRKKTYDLSNVLEKMKHVFLSNGYEATSLDDLVNATGLLRGSLYAAFGSKRSMFLEVLNACLEKHPNAEDTWEIILIGMIELSSRDKLIRNKLKVFLDNISNDQLIATLGKTIVRRSKINGDDIYE</sequence>
<name>A0ABT0I2C5_9LACO</name>
<keyword evidence="7" id="KW-1185">Reference proteome</keyword>
<feature type="domain" description="HTH tetR-type" evidence="5">
    <location>
        <begin position="6"/>
        <end position="66"/>
    </location>
</feature>
<evidence type="ECO:0000256" key="3">
    <source>
        <dbReference type="ARBA" id="ARBA00023163"/>
    </source>
</evidence>
<dbReference type="InterPro" id="IPR001647">
    <property type="entry name" value="HTH_TetR"/>
</dbReference>
<dbReference type="Pfam" id="PF00440">
    <property type="entry name" value="TetR_N"/>
    <property type="match status" value="1"/>
</dbReference>
<gene>
    <name evidence="6" type="ORF">LNP07_04950</name>
</gene>
<keyword evidence="2 4" id="KW-0238">DNA-binding</keyword>
<evidence type="ECO:0000259" key="5">
    <source>
        <dbReference type="PROSITE" id="PS50977"/>
    </source>
</evidence>
<dbReference type="PROSITE" id="PS50977">
    <property type="entry name" value="HTH_TETR_2"/>
    <property type="match status" value="1"/>
</dbReference>
<dbReference type="InterPro" id="IPR009057">
    <property type="entry name" value="Homeodomain-like_sf"/>
</dbReference>
<keyword evidence="1" id="KW-0805">Transcription regulation</keyword>
<protein>
    <submittedName>
        <fullName evidence="6">TetR/AcrR family transcriptional regulator</fullName>
    </submittedName>
</protein>
<proteinExistence type="predicted"/>
<accession>A0ABT0I2C5</accession>
<dbReference type="PANTHER" id="PTHR47506:SF1">
    <property type="entry name" value="HTH-TYPE TRANSCRIPTIONAL REGULATOR YJDC"/>
    <property type="match status" value="1"/>
</dbReference>
<dbReference type="PANTHER" id="PTHR47506">
    <property type="entry name" value="TRANSCRIPTIONAL REGULATORY PROTEIN"/>
    <property type="match status" value="1"/>
</dbReference>
<feature type="DNA-binding region" description="H-T-H motif" evidence="4">
    <location>
        <begin position="29"/>
        <end position="48"/>
    </location>
</feature>
<evidence type="ECO:0000256" key="4">
    <source>
        <dbReference type="PROSITE-ProRule" id="PRU00335"/>
    </source>
</evidence>
<comment type="caution">
    <text evidence="6">The sequence shown here is derived from an EMBL/GenBank/DDBJ whole genome shotgun (WGS) entry which is preliminary data.</text>
</comment>
<dbReference type="Gene3D" id="1.10.10.60">
    <property type="entry name" value="Homeodomain-like"/>
    <property type="match status" value="1"/>
</dbReference>